<dbReference type="InterPro" id="IPR038248">
    <property type="entry name" value="Dicer_dimer_sf"/>
</dbReference>
<dbReference type="Pfam" id="PF03368">
    <property type="entry name" value="Dicer_dimer"/>
    <property type="match status" value="1"/>
</dbReference>
<feature type="compositionally biased region" description="Polar residues" evidence="2">
    <location>
        <begin position="80"/>
        <end position="90"/>
    </location>
</feature>
<keyword evidence="3" id="KW-0472">Membrane</keyword>
<reference evidence="5 6" key="1">
    <citation type="journal article" date="2014" name="BMC Genomics">
        <title>Genome and secretome analysis of the hemibiotrophic fungal pathogen, Moniliophthora roreri, which causes frosty pod rot disease of cacao: mechanisms of the biotrophic and necrotrophic phases.</title>
        <authorList>
            <person name="Meinhardt L.W."/>
            <person name="Costa G.G.L."/>
            <person name="Thomazella D.P.T."/>
            <person name="Teixeira P.J.P.L."/>
            <person name="Carazzolle M.F."/>
            <person name="Schuster S.C."/>
            <person name="Carlson J.E."/>
            <person name="Guiltinan M.J."/>
            <person name="Mieczkowski P."/>
            <person name="Farmer A."/>
            <person name="Ramaraj T."/>
            <person name="Crozier J."/>
            <person name="Davis R.E."/>
            <person name="Shao J."/>
            <person name="Melnick R.L."/>
            <person name="Pereira G.A.G."/>
            <person name="Bailey B.A."/>
        </authorList>
    </citation>
    <scope>NUCLEOTIDE SEQUENCE [LARGE SCALE GENOMIC DNA]</scope>
    <source>
        <strain evidence="5 6">MCA 2997</strain>
    </source>
</reference>
<sequence>MIYNVSRPQTFPEEAMYEDADSDVNEEVELDMQDRERYVVPHTSVFVNYDNSIALLNHLWPARPLHRSPRSGMHGRLSSHVGSSGQSTLHPNGLSYEGPLKHSKNEAKRAVTFKAVKSLRELDVFDEYLLPVASENGKAAEDVVRCLWGLGDRDRLWMHPVYMNGVLIVGLVTGTLLSVVQFDSGSSTFEMGSGSPLAFDEEEEGVRRKMLEEYTRLGIWHLVTTITLAAAPSLYLALVTDALEPDYEVIEHLLSHPKGVRDWSGITEADHGRTLVVNCDQCGRT</sequence>
<dbReference type="InterPro" id="IPR005034">
    <property type="entry name" value="Dicer_dimerisation"/>
</dbReference>
<keyword evidence="1" id="KW-0378">Hydrolase</keyword>
<comment type="caution">
    <text evidence="5">The sequence shown here is derived from an EMBL/GenBank/DDBJ whole genome shotgun (WGS) entry which is preliminary data.</text>
</comment>
<accession>V2X1V6</accession>
<keyword evidence="3" id="KW-0812">Transmembrane</keyword>
<dbReference type="OrthoDB" id="416741at2759"/>
<keyword evidence="6" id="KW-1185">Reference proteome</keyword>
<evidence type="ECO:0000259" key="4">
    <source>
        <dbReference type="Pfam" id="PF03368"/>
    </source>
</evidence>
<organism evidence="5 6">
    <name type="scientific">Moniliophthora roreri (strain MCA 2997)</name>
    <name type="common">Cocoa frosty pod rot fungus</name>
    <name type="synonym">Crinipellis roreri</name>
    <dbReference type="NCBI Taxonomy" id="1381753"/>
    <lineage>
        <taxon>Eukaryota</taxon>
        <taxon>Fungi</taxon>
        <taxon>Dikarya</taxon>
        <taxon>Basidiomycota</taxon>
        <taxon>Agaricomycotina</taxon>
        <taxon>Agaricomycetes</taxon>
        <taxon>Agaricomycetidae</taxon>
        <taxon>Agaricales</taxon>
        <taxon>Marasmiineae</taxon>
        <taxon>Marasmiaceae</taxon>
        <taxon>Moniliophthora</taxon>
    </lineage>
</organism>
<keyword evidence="3" id="KW-1133">Transmembrane helix</keyword>
<name>V2X1V6_MONRO</name>
<dbReference type="Proteomes" id="UP000017559">
    <property type="component" value="Unassembled WGS sequence"/>
</dbReference>
<evidence type="ECO:0000313" key="6">
    <source>
        <dbReference type="Proteomes" id="UP000017559"/>
    </source>
</evidence>
<evidence type="ECO:0000313" key="5">
    <source>
        <dbReference type="EMBL" id="ESK86761.1"/>
    </source>
</evidence>
<gene>
    <name evidence="5" type="ORF">Moror_15179</name>
</gene>
<feature type="domain" description="Dicer dsRNA-binding fold" evidence="4">
    <location>
        <begin position="95"/>
        <end position="135"/>
    </location>
</feature>
<feature type="transmembrane region" description="Helical" evidence="3">
    <location>
        <begin position="218"/>
        <end position="238"/>
    </location>
</feature>
<evidence type="ECO:0000256" key="3">
    <source>
        <dbReference type="SAM" id="Phobius"/>
    </source>
</evidence>
<feature type="region of interest" description="Disordered" evidence="2">
    <location>
        <begin position="71"/>
        <end position="90"/>
    </location>
</feature>
<dbReference type="STRING" id="1381753.V2X1V6"/>
<protein>
    <submittedName>
        <fullName evidence="5">Type iii restriction enzyme</fullName>
    </submittedName>
</protein>
<dbReference type="GO" id="GO:0016891">
    <property type="term" value="F:RNA endonuclease activity producing 5'-phosphomonoesters, hydrolytic mechanism"/>
    <property type="evidence" value="ECO:0007669"/>
    <property type="project" value="InterPro"/>
</dbReference>
<dbReference type="Gene3D" id="3.30.160.380">
    <property type="entry name" value="Dicer dimerisation domain"/>
    <property type="match status" value="1"/>
</dbReference>
<dbReference type="HOGENOM" id="CLU_976914_0_0_1"/>
<feature type="transmembrane region" description="Helical" evidence="3">
    <location>
        <begin position="161"/>
        <end position="182"/>
    </location>
</feature>
<proteinExistence type="predicted"/>
<dbReference type="AlphaFoldDB" id="V2X1V6"/>
<dbReference type="EMBL" id="AWSO01000894">
    <property type="protein sequence ID" value="ESK86761.1"/>
    <property type="molecule type" value="Genomic_DNA"/>
</dbReference>
<dbReference type="KEGG" id="mrr:Moror_15179"/>
<evidence type="ECO:0000256" key="2">
    <source>
        <dbReference type="SAM" id="MobiDB-lite"/>
    </source>
</evidence>
<evidence type="ECO:0000256" key="1">
    <source>
        <dbReference type="ARBA" id="ARBA00022801"/>
    </source>
</evidence>